<organism evidence="1 2">
    <name type="scientific">Anaeromyces robustus</name>
    <dbReference type="NCBI Taxonomy" id="1754192"/>
    <lineage>
        <taxon>Eukaryota</taxon>
        <taxon>Fungi</taxon>
        <taxon>Fungi incertae sedis</taxon>
        <taxon>Chytridiomycota</taxon>
        <taxon>Chytridiomycota incertae sedis</taxon>
        <taxon>Neocallimastigomycetes</taxon>
        <taxon>Neocallimastigales</taxon>
        <taxon>Neocallimastigaceae</taxon>
        <taxon>Anaeromyces</taxon>
    </lineage>
</organism>
<comment type="caution">
    <text evidence="1">The sequence shown here is derived from an EMBL/GenBank/DDBJ whole genome shotgun (WGS) entry which is preliminary data.</text>
</comment>
<dbReference type="Proteomes" id="UP000193944">
    <property type="component" value="Unassembled WGS sequence"/>
</dbReference>
<evidence type="ECO:0000313" key="1">
    <source>
        <dbReference type="EMBL" id="ORX86408.1"/>
    </source>
</evidence>
<reference evidence="1 2" key="2">
    <citation type="submission" date="2016-08" db="EMBL/GenBank/DDBJ databases">
        <title>Pervasive Adenine N6-methylation of Active Genes in Fungi.</title>
        <authorList>
            <consortium name="DOE Joint Genome Institute"/>
            <person name="Mondo S.J."/>
            <person name="Dannebaum R.O."/>
            <person name="Kuo R.C."/>
            <person name="Labutti K."/>
            <person name="Haridas S."/>
            <person name="Kuo A."/>
            <person name="Salamov A."/>
            <person name="Ahrendt S.R."/>
            <person name="Lipzen A."/>
            <person name="Sullivan W."/>
            <person name="Andreopoulos W.B."/>
            <person name="Clum A."/>
            <person name="Lindquist E."/>
            <person name="Daum C."/>
            <person name="Ramamoorthy G.K."/>
            <person name="Gryganskyi A."/>
            <person name="Culley D."/>
            <person name="Magnuson J.K."/>
            <person name="James T.Y."/>
            <person name="O'Malley M.A."/>
            <person name="Stajich J.E."/>
            <person name="Spatafora J.W."/>
            <person name="Visel A."/>
            <person name="Grigoriev I.V."/>
        </authorList>
    </citation>
    <scope>NUCLEOTIDE SEQUENCE [LARGE SCALE GENOMIC DNA]</scope>
    <source>
        <strain evidence="1 2">S4</strain>
    </source>
</reference>
<proteinExistence type="predicted"/>
<dbReference type="AlphaFoldDB" id="A0A1Y1XKX6"/>
<protein>
    <submittedName>
        <fullName evidence="1">Uncharacterized protein</fullName>
    </submittedName>
</protein>
<sequence length="220" mass="25995">MENEKEIERIQLENKRRHRSQMYSTIPIQHPSLSISEKAIIQYNKRKEFNDADIQRLLHYKVIKNTNIKQSLYDINHINNINDIIEKKGNKNDILLNSYSDLFTEKKRILDDKDISLYDNNGKYKTILNLEIDPYKKYCDLNPIIEYEINKALNDKSMKNGNFFWYKSEKKPIERIDIMTNEMSGSFIPHLMKGSKLTKPTSSYNNNGIDNLPNINDKTT</sequence>
<dbReference type="OrthoDB" id="2139872at2759"/>
<accession>A0A1Y1XKX6</accession>
<evidence type="ECO:0000313" key="2">
    <source>
        <dbReference type="Proteomes" id="UP000193944"/>
    </source>
</evidence>
<keyword evidence="2" id="KW-1185">Reference proteome</keyword>
<gene>
    <name evidence="1" type="ORF">BCR32DRAFT_289992</name>
</gene>
<dbReference type="EMBL" id="MCFG01000021">
    <property type="protein sequence ID" value="ORX86408.1"/>
    <property type="molecule type" value="Genomic_DNA"/>
</dbReference>
<name>A0A1Y1XKX6_9FUNG</name>
<reference evidence="1 2" key="1">
    <citation type="submission" date="2016-08" db="EMBL/GenBank/DDBJ databases">
        <title>A Parts List for Fungal Cellulosomes Revealed by Comparative Genomics.</title>
        <authorList>
            <consortium name="DOE Joint Genome Institute"/>
            <person name="Haitjema C.H."/>
            <person name="Gilmore S.P."/>
            <person name="Henske J.K."/>
            <person name="Solomon K.V."/>
            <person name="De Groot R."/>
            <person name="Kuo A."/>
            <person name="Mondo S.J."/>
            <person name="Salamov A.A."/>
            <person name="Labutti K."/>
            <person name="Zhao Z."/>
            <person name="Chiniquy J."/>
            <person name="Barry K."/>
            <person name="Brewer H.M."/>
            <person name="Purvine S.O."/>
            <person name="Wright A.T."/>
            <person name="Boxma B."/>
            <person name="Van Alen T."/>
            <person name="Hackstein J.H."/>
            <person name="Baker S.E."/>
            <person name="Grigoriev I.V."/>
            <person name="O'Malley M.A."/>
        </authorList>
    </citation>
    <scope>NUCLEOTIDE SEQUENCE [LARGE SCALE GENOMIC DNA]</scope>
    <source>
        <strain evidence="1 2">S4</strain>
    </source>
</reference>